<dbReference type="EMBL" id="FQWQ01000006">
    <property type="protein sequence ID" value="SHH97222.1"/>
    <property type="molecule type" value="Genomic_DNA"/>
</dbReference>
<name>A0A1M5XC48_9BACT</name>
<dbReference type="OrthoDB" id="5380366at2"/>
<evidence type="ECO:0000256" key="1">
    <source>
        <dbReference type="SAM" id="SignalP"/>
    </source>
</evidence>
<gene>
    <name evidence="2" type="ORF">SAMN04488109_6365</name>
</gene>
<feature type="signal peptide" evidence="1">
    <location>
        <begin position="1"/>
        <end position="20"/>
    </location>
</feature>
<evidence type="ECO:0000313" key="2">
    <source>
        <dbReference type="EMBL" id="SHH97222.1"/>
    </source>
</evidence>
<sequence length="325" mass="37983">MQVRSIFFVVVMLCSGRLLAQERDTLENSVEHQKFLTLVNANREQSYVTFGSGIGNLEPLIFEARLSPSYFFTGQKRSWALMLNPQVQIRMLDKKSLPIRNPSYKVYITYYHDIRFWQTSFLKKILYTNALWYAAVAHHSNGQDGAFYSSDSTHTPNLEDGNFATNFLEFGVSSYHLEKLGKKNFSIREIKLWAEIHPPKWSIEEMNSSYGFYRLYAKAGFLGPMHKRKDDAVNRWLQQSSVELKVGWIMGEMNGASPLQASQRLIVDITYKYYPTWFDEIAFFLRFYRGQDYYNIYYMNGELTQLSVGITSNIMNFQKAVKYLK</sequence>
<dbReference type="STRING" id="947013.SAMN04488109_6365"/>
<dbReference type="Proteomes" id="UP000184212">
    <property type="component" value="Unassembled WGS sequence"/>
</dbReference>
<reference evidence="2 3" key="1">
    <citation type="submission" date="2016-11" db="EMBL/GenBank/DDBJ databases">
        <authorList>
            <person name="Jaros S."/>
            <person name="Januszkiewicz K."/>
            <person name="Wedrychowicz H."/>
        </authorList>
    </citation>
    <scope>NUCLEOTIDE SEQUENCE [LARGE SCALE GENOMIC DNA]</scope>
    <source>
        <strain evidence="2 3">DSM 24574</strain>
    </source>
</reference>
<dbReference type="AlphaFoldDB" id="A0A1M5XC48"/>
<keyword evidence="1" id="KW-0732">Signal</keyword>
<evidence type="ECO:0008006" key="4">
    <source>
        <dbReference type="Google" id="ProtNLM"/>
    </source>
</evidence>
<organism evidence="2 3">
    <name type="scientific">Chryseolinea serpens</name>
    <dbReference type="NCBI Taxonomy" id="947013"/>
    <lineage>
        <taxon>Bacteria</taxon>
        <taxon>Pseudomonadati</taxon>
        <taxon>Bacteroidota</taxon>
        <taxon>Cytophagia</taxon>
        <taxon>Cytophagales</taxon>
        <taxon>Fulvivirgaceae</taxon>
        <taxon>Chryseolinea</taxon>
    </lineage>
</organism>
<proteinExistence type="predicted"/>
<evidence type="ECO:0000313" key="3">
    <source>
        <dbReference type="Proteomes" id="UP000184212"/>
    </source>
</evidence>
<protein>
    <recommendedName>
        <fullName evidence="4">DUF4421 domain-containing protein</fullName>
    </recommendedName>
</protein>
<keyword evidence="3" id="KW-1185">Reference proteome</keyword>
<feature type="chain" id="PRO_5012251819" description="DUF4421 domain-containing protein" evidence="1">
    <location>
        <begin position="21"/>
        <end position="325"/>
    </location>
</feature>
<accession>A0A1M5XC48</accession>
<dbReference type="RefSeq" id="WP_143165169.1">
    <property type="nucleotide sequence ID" value="NZ_FQWQ01000006.1"/>
</dbReference>